<dbReference type="AlphaFoldDB" id="A0A5C6RIK5"/>
<comment type="caution">
    <text evidence="3">The sequence shown here is derived from an EMBL/GenBank/DDBJ whole genome shotgun (WGS) entry which is preliminary data.</text>
</comment>
<name>A0A5C6RIK5_9BACT</name>
<keyword evidence="1" id="KW-0732">Signal</keyword>
<dbReference type="Gene3D" id="2.60.120.260">
    <property type="entry name" value="Galactose-binding domain-like"/>
    <property type="match status" value="1"/>
</dbReference>
<evidence type="ECO:0000313" key="3">
    <source>
        <dbReference type="EMBL" id="TXB61755.1"/>
    </source>
</evidence>
<evidence type="ECO:0000259" key="2">
    <source>
        <dbReference type="Pfam" id="PF18962"/>
    </source>
</evidence>
<dbReference type="Pfam" id="PF18962">
    <property type="entry name" value="Por_Secre_tail"/>
    <property type="match status" value="1"/>
</dbReference>
<proteinExistence type="predicted"/>
<dbReference type="RefSeq" id="WP_147168863.1">
    <property type="nucleotide sequence ID" value="NZ_VOOR01000046.1"/>
</dbReference>
<dbReference type="OrthoDB" id="1488818at2"/>
<keyword evidence="4" id="KW-1185">Reference proteome</keyword>
<evidence type="ECO:0000313" key="4">
    <source>
        <dbReference type="Proteomes" id="UP000321580"/>
    </source>
</evidence>
<gene>
    <name evidence="3" type="ORF">FRY97_17495</name>
</gene>
<feature type="domain" description="Secretion system C-terminal sorting" evidence="2">
    <location>
        <begin position="878"/>
        <end position="950"/>
    </location>
</feature>
<organism evidence="3 4">
    <name type="scientific">Phaeodactylibacter luteus</name>
    <dbReference type="NCBI Taxonomy" id="1564516"/>
    <lineage>
        <taxon>Bacteria</taxon>
        <taxon>Pseudomonadati</taxon>
        <taxon>Bacteroidota</taxon>
        <taxon>Saprospiria</taxon>
        <taxon>Saprospirales</taxon>
        <taxon>Haliscomenobacteraceae</taxon>
        <taxon>Phaeodactylibacter</taxon>
    </lineage>
</organism>
<sequence>MKWSFTLRPILFTLLCIAALSNARAQTSCEYTLVMEDSFGDGWNGCALNITIGGTTTTYALDNINDNGQSLTVGIPVTDGDDITLEFIEGAFIFEVSYTLIDAEFNVVFEDGLAGGAPATGVVFEGTASCPSCPPPITSAVDIENIRAFRADLSWVPSDPAGETIIEYGPAGFVLGEGTNLMAGGATTTLLNLEENTAYDVYLLAACSNGDTSLAIGPYAFATPYANDVGVADILSPTTDCNLGFIDSISLMISNYGGAPQSLIPFNFSVNGIPGGVNMPTDGVYAGVIGTDSTEFAEFDAGYDLSEPGEYLFEIWTDLLNDSVRTNDTTRLLVVSIPEVAEFPYYDTYEEWGGGWTVEQSGNGLPSWEYGMPAGTIINSAVSGSNAWVTNLGGTYNNSEISYLVSPCLDFSSLNEDPRIAFFMNFDSESCCDEAWVELSVDGGETWEKVGAAETGVNWYNDAANQWWDGTAGFEGWSYVQNILTGAAGQAEARVRFVFSSDGSVVREGIGLDNMLIGPTLDDDMAASALANNSLNPCGDSTDLVTFTVRNVGDAPQQNIGVAYQVNGGPVVMETTGDQIIFPGAEFEYTFNQSFNSSTPGLYVVRAWSMLDGDGFIANDTTTFVYRTAFDLPYREDFEAGGIPDGWATSTNVAVSNGHNNSSFAIHANLWSFSNTMSIELPVLGPVQANDTLRFDYRFVDYFAGTNPTAITEADSLVAEISLDCGLTYEPVLAISVDNHTPAVEMATVEIPLADSLAGEYMRLRLRGVWGAGDYWLDIDNINVRRCGSLELDADITGATGENNADGVVEILTGAGEGPYTFEWTSGDSTRVVNTLLPGQYLVTVTDGYGCQDLIAVTVDIEVSTADLDQIGQVRLSPNPATDLANLEIAFNRPTDARIQVINTMGQLMAERLVDQAYQETYQLDLSNYDSGMYFVRIFAEGQVKTLKLIKAGGY</sequence>
<feature type="signal peptide" evidence="1">
    <location>
        <begin position="1"/>
        <end position="25"/>
    </location>
</feature>
<dbReference type="EMBL" id="VOOR01000046">
    <property type="protein sequence ID" value="TXB61755.1"/>
    <property type="molecule type" value="Genomic_DNA"/>
</dbReference>
<dbReference type="InterPro" id="IPR026444">
    <property type="entry name" value="Secre_tail"/>
</dbReference>
<protein>
    <submittedName>
        <fullName evidence="3">T9SS type A sorting domain-containing protein</fullName>
    </submittedName>
</protein>
<dbReference type="Proteomes" id="UP000321580">
    <property type="component" value="Unassembled WGS sequence"/>
</dbReference>
<reference evidence="3 4" key="1">
    <citation type="submission" date="2019-08" db="EMBL/GenBank/DDBJ databases">
        <title>Genome of Phaeodactylibacter luteus.</title>
        <authorList>
            <person name="Bowman J.P."/>
        </authorList>
    </citation>
    <scope>NUCLEOTIDE SEQUENCE [LARGE SCALE GENOMIC DNA]</scope>
    <source>
        <strain evidence="3 4">KCTC 42180</strain>
    </source>
</reference>
<feature type="chain" id="PRO_5023147965" evidence="1">
    <location>
        <begin position="26"/>
        <end position="955"/>
    </location>
</feature>
<evidence type="ECO:0000256" key="1">
    <source>
        <dbReference type="SAM" id="SignalP"/>
    </source>
</evidence>
<accession>A0A5C6RIK5</accession>
<dbReference type="NCBIfam" id="TIGR04183">
    <property type="entry name" value="Por_Secre_tail"/>
    <property type="match status" value="1"/>
</dbReference>